<dbReference type="Pfam" id="PF12770">
    <property type="entry name" value="CHAT"/>
    <property type="match status" value="1"/>
</dbReference>
<name>A0ABR8GRT3_9CYAN</name>
<feature type="repeat" description="TPR" evidence="1">
    <location>
        <begin position="126"/>
        <end position="159"/>
    </location>
</feature>
<reference evidence="4 5" key="1">
    <citation type="journal article" date="2020" name="ISME J.">
        <title>Comparative genomics reveals insights into cyanobacterial evolution and habitat adaptation.</title>
        <authorList>
            <person name="Chen M.Y."/>
            <person name="Teng W.K."/>
            <person name="Zhao L."/>
            <person name="Hu C.X."/>
            <person name="Zhou Y.K."/>
            <person name="Han B.P."/>
            <person name="Song L.R."/>
            <person name="Shu W.S."/>
        </authorList>
    </citation>
    <scope>NUCLEOTIDE SEQUENCE [LARGE SCALE GENOMIC DNA]</scope>
    <source>
        <strain evidence="4 5">FACHB-248</strain>
    </source>
</reference>
<dbReference type="PROSITE" id="PS50005">
    <property type="entry name" value="TPR"/>
    <property type="match status" value="6"/>
</dbReference>
<feature type="repeat" description="TPR" evidence="1">
    <location>
        <begin position="253"/>
        <end position="286"/>
    </location>
</feature>
<feature type="repeat" description="TPR" evidence="1">
    <location>
        <begin position="86"/>
        <end position="119"/>
    </location>
</feature>
<protein>
    <submittedName>
        <fullName evidence="4">CHAT domain-containing protein</fullName>
    </submittedName>
</protein>
<organism evidence="4 5">
    <name type="scientific">Scytonema hofmannii FACHB-248</name>
    <dbReference type="NCBI Taxonomy" id="1842502"/>
    <lineage>
        <taxon>Bacteria</taxon>
        <taxon>Bacillati</taxon>
        <taxon>Cyanobacteriota</taxon>
        <taxon>Cyanophyceae</taxon>
        <taxon>Nostocales</taxon>
        <taxon>Scytonemataceae</taxon>
        <taxon>Scytonema</taxon>
    </lineage>
</organism>
<evidence type="ECO:0000256" key="2">
    <source>
        <dbReference type="SAM" id="Phobius"/>
    </source>
</evidence>
<dbReference type="Gene3D" id="1.25.40.10">
    <property type="entry name" value="Tetratricopeptide repeat domain"/>
    <property type="match status" value="2"/>
</dbReference>
<evidence type="ECO:0000313" key="5">
    <source>
        <dbReference type="Proteomes" id="UP000660380"/>
    </source>
</evidence>
<feature type="repeat" description="TPR" evidence="1">
    <location>
        <begin position="173"/>
        <end position="206"/>
    </location>
</feature>
<dbReference type="Proteomes" id="UP000660380">
    <property type="component" value="Unassembled WGS sequence"/>
</dbReference>
<feature type="repeat" description="TPR" evidence="1">
    <location>
        <begin position="293"/>
        <end position="326"/>
    </location>
</feature>
<dbReference type="SMART" id="SM00028">
    <property type="entry name" value="TPR"/>
    <property type="match status" value="8"/>
</dbReference>
<dbReference type="PANTHER" id="PTHR10098:SF108">
    <property type="entry name" value="TETRATRICOPEPTIDE REPEAT PROTEIN 28"/>
    <property type="match status" value="1"/>
</dbReference>
<proteinExistence type="predicted"/>
<dbReference type="PANTHER" id="PTHR10098">
    <property type="entry name" value="RAPSYN-RELATED"/>
    <property type="match status" value="1"/>
</dbReference>
<feature type="repeat" description="TPR" evidence="1">
    <location>
        <begin position="213"/>
        <end position="246"/>
    </location>
</feature>
<dbReference type="InterPro" id="IPR019734">
    <property type="entry name" value="TPR_rpt"/>
</dbReference>
<comment type="caution">
    <text evidence="4">The sequence shown here is derived from an EMBL/GenBank/DDBJ whole genome shotgun (WGS) entry which is preliminary data.</text>
</comment>
<gene>
    <name evidence="4" type="ORF">H6G81_16480</name>
</gene>
<keyword evidence="1" id="KW-0802">TPR repeat</keyword>
<evidence type="ECO:0000313" key="4">
    <source>
        <dbReference type="EMBL" id="MBD2606078.1"/>
    </source>
</evidence>
<feature type="transmembrane region" description="Helical" evidence="2">
    <location>
        <begin position="5"/>
        <end position="23"/>
    </location>
</feature>
<dbReference type="InterPro" id="IPR024983">
    <property type="entry name" value="CHAT_dom"/>
</dbReference>
<accession>A0ABR8GRT3</accession>
<feature type="domain" description="CHAT" evidence="3">
    <location>
        <begin position="518"/>
        <end position="807"/>
    </location>
</feature>
<keyword evidence="2" id="KW-0812">Transmembrane</keyword>
<evidence type="ECO:0000256" key="1">
    <source>
        <dbReference type="PROSITE-ProRule" id="PRU00339"/>
    </source>
</evidence>
<dbReference type="RefSeq" id="WP_084763211.1">
    <property type="nucleotide sequence ID" value="NZ_JACJTA010000034.1"/>
</dbReference>
<dbReference type="InterPro" id="IPR011990">
    <property type="entry name" value="TPR-like_helical_dom_sf"/>
</dbReference>
<keyword evidence="2" id="KW-0472">Membrane</keyword>
<dbReference type="EMBL" id="JACJTA010000034">
    <property type="protein sequence ID" value="MBD2606078.1"/>
    <property type="molecule type" value="Genomic_DNA"/>
</dbReference>
<dbReference type="SUPFAM" id="SSF48452">
    <property type="entry name" value="TPR-like"/>
    <property type="match status" value="2"/>
</dbReference>
<keyword evidence="5" id="KW-1185">Reference proteome</keyword>
<evidence type="ECO:0000259" key="3">
    <source>
        <dbReference type="Pfam" id="PF12770"/>
    </source>
</evidence>
<dbReference type="Pfam" id="PF13424">
    <property type="entry name" value="TPR_12"/>
    <property type="match status" value="3"/>
</dbReference>
<sequence length="808" mass="88780">MNTRLIYRLLFIPVTLVFCVIFYRQMAKIPVEITTTSIDRPLDQTEASRLYKAGVQQYRQGELKKALDTFGRSLVIVTNNKPEDKANILSYIGQTYHSLGQDKKAVSSYEQAIAIFKQTGDKTNEGITLSNIGLSYHSLGQYSKALKFYQQGLAILKQVGDKSPDSLARNGEGTTLTYIGGLYKSLGEYPKALRFLEQGLAITKEVRNRSGEGIALRNIGEVYDDLQQYPKALSFLQPALKIAKQDRDRFQEATALLSLGVLYNNQKQETKALNFYQQVLTISQKLGYRRIEGATLHEMGTVYEDLKQYPKALKLYQQVLAITIEQQHPPAEAVTRTSLGRTLLKTGQAAAAAKMLLTAINIWESLRPGLTDVYKVSIFESQAETYREMQQALIAQGKINSALEIAERGRSKAFVELLTSRLSPNSKIPPTIKPVTINQIQLIAKKQKAALVEYSIVSDKLLYIWVVQPTGAVSFKQVNLTSTSLTQLVTSSRQSLGLRGRGIPTNANIDAVPQISKLKQLHKVLIDPIAKLLPTDPNQRVIFIPQNELFLVPFPALEDQNNKYLIEKHTILTAPAIQVLQLTSEKRERLGGGMFASLQGKDALVVGNPTMPSIITKSGEKPQQLATLPGAEAEAIKVAKLLKTKAMTGKVATKASIVQQMNKARIIHLATHGLLDDFKGLGVPGAIALAPDNTGQINDGLLTADEILNLNLNAVLVVLSACDTGEGRITGDGVVGLSRSLISAGASSVIVSLWAVSDDSTEFLMTRFYENLGQNPDQAIALRNAMLTTKKQYSRPLDWAAFTLVGEP</sequence>
<keyword evidence="2" id="KW-1133">Transmembrane helix</keyword>